<evidence type="ECO:0000256" key="1">
    <source>
        <dbReference type="ARBA" id="ARBA00023015"/>
    </source>
</evidence>
<dbReference type="Pfam" id="PF01047">
    <property type="entry name" value="MarR"/>
    <property type="match status" value="1"/>
</dbReference>
<dbReference type="GO" id="GO:0003700">
    <property type="term" value="F:DNA-binding transcription factor activity"/>
    <property type="evidence" value="ECO:0007669"/>
    <property type="project" value="InterPro"/>
</dbReference>
<dbReference type="RefSeq" id="WP_338534911.1">
    <property type="nucleotide sequence ID" value="NZ_AP028654.1"/>
</dbReference>
<dbReference type="AlphaFoldDB" id="A0AAU9E4C4"/>
<organism evidence="5 6">
    <name type="scientific">Helicovermis profundi</name>
    <dbReference type="NCBI Taxonomy" id="3065157"/>
    <lineage>
        <taxon>Bacteria</taxon>
        <taxon>Bacillati</taxon>
        <taxon>Bacillota</taxon>
        <taxon>Clostridia</taxon>
        <taxon>Helicovermis</taxon>
    </lineage>
</organism>
<dbReference type="SMART" id="SM00347">
    <property type="entry name" value="HTH_MARR"/>
    <property type="match status" value="1"/>
</dbReference>
<keyword evidence="6" id="KW-1185">Reference proteome</keyword>
<reference evidence="5 6" key="1">
    <citation type="submission" date="2023-08" db="EMBL/GenBank/DDBJ databases">
        <title>Helicovermis profunda gen. nov., sp. nov., a novel mesophilic, fermentative bacterium within the Bacillota from a deep-sea hydrothermal vent chimney.</title>
        <authorList>
            <person name="Miyazaki U."/>
            <person name="Mizutani D."/>
            <person name="Hashimoto Y."/>
            <person name="Tame A."/>
            <person name="Sawayama S."/>
            <person name="Miyazaki J."/>
            <person name="Takai K."/>
            <person name="Nakagawa S."/>
        </authorList>
    </citation>
    <scope>NUCLEOTIDE SEQUENCE [LARGE SCALE GENOMIC DNA]</scope>
    <source>
        <strain evidence="5 6">S502</strain>
    </source>
</reference>
<keyword evidence="1" id="KW-0805">Transcription regulation</keyword>
<dbReference type="GO" id="GO:0003677">
    <property type="term" value="F:DNA binding"/>
    <property type="evidence" value="ECO:0007669"/>
    <property type="project" value="UniProtKB-KW"/>
</dbReference>
<dbReference type="InterPro" id="IPR000835">
    <property type="entry name" value="HTH_MarR-typ"/>
</dbReference>
<protein>
    <submittedName>
        <fullName evidence="5">MarR family transcriptional regulator</fullName>
    </submittedName>
</protein>
<dbReference type="Gene3D" id="1.10.10.10">
    <property type="entry name" value="Winged helix-like DNA-binding domain superfamily/Winged helix DNA-binding domain"/>
    <property type="match status" value="1"/>
</dbReference>
<accession>A0AAU9E4C4</accession>
<dbReference type="PRINTS" id="PR00598">
    <property type="entry name" value="HTHMARR"/>
</dbReference>
<dbReference type="PROSITE" id="PS50995">
    <property type="entry name" value="HTH_MARR_2"/>
    <property type="match status" value="1"/>
</dbReference>
<dbReference type="PANTHER" id="PTHR42756">
    <property type="entry name" value="TRANSCRIPTIONAL REGULATOR, MARR"/>
    <property type="match status" value="1"/>
</dbReference>
<evidence type="ECO:0000313" key="5">
    <source>
        <dbReference type="EMBL" id="BEP29258.1"/>
    </source>
</evidence>
<gene>
    <name evidence="5" type="ORF">HLPR_15890</name>
</gene>
<feature type="domain" description="HTH marR-type" evidence="4">
    <location>
        <begin position="1"/>
        <end position="138"/>
    </location>
</feature>
<dbReference type="Proteomes" id="UP001321786">
    <property type="component" value="Chromosome"/>
</dbReference>
<dbReference type="SUPFAM" id="SSF46785">
    <property type="entry name" value="Winged helix' DNA-binding domain"/>
    <property type="match status" value="1"/>
</dbReference>
<keyword evidence="2" id="KW-0238">DNA-binding</keyword>
<name>A0AAU9E4C4_9FIRM</name>
<dbReference type="InterPro" id="IPR036388">
    <property type="entry name" value="WH-like_DNA-bd_sf"/>
</dbReference>
<dbReference type="EMBL" id="AP028654">
    <property type="protein sequence ID" value="BEP29258.1"/>
    <property type="molecule type" value="Genomic_DNA"/>
</dbReference>
<evidence type="ECO:0000256" key="3">
    <source>
        <dbReference type="ARBA" id="ARBA00023163"/>
    </source>
</evidence>
<keyword evidence="3" id="KW-0804">Transcription</keyword>
<evidence type="ECO:0000259" key="4">
    <source>
        <dbReference type="PROSITE" id="PS50995"/>
    </source>
</evidence>
<dbReference type="PANTHER" id="PTHR42756:SF1">
    <property type="entry name" value="TRANSCRIPTIONAL REPRESSOR OF EMRAB OPERON"/>
    <property type="match status" value="1"/>
</dbReference>
<evidence type="ECO:0000256" key="2">
    <source>
        <dbReference type="ARBA" id="ARBA00023125"/>
    </source>
</evidence>
<dbReference type="InterPro" id="IPR036390">
    <property type="entry name" value="WH_DNA-bd_sf"/>
</dbReference>
<proteinExistence type="predicted"/>
<evidence type="ECO:0000313" key="6">
    <source>
        <dbReference type="Proteomes" id="UP001321786"/>
    </source>
</evidence>
<dbReference type="KEGG" id="hprf:HLPR_15890"/>
<sequence>MKIDNMISKMGKIKEKANELIIEELNKRGHVGLAPSHGDILSTLIFHGNMTKKEISNKINRKQSTVTTLISKLEKLGYLSSQVNLEDARSIVVSLTEKGYKMKNDFIEISEMLYKIQYKGMTEDQIEKFKENLDRVYKNFVIK</sequence>